<protein>
    <recommendedName>
        <fullName evidence="3">AB hydrolase-1 domain-containing protein</fullName>
    </recommendedName>
</protein>
<evidence type="ECO:0000313" key="4">
    <source>
        <dbReference type="EMBL" id="EXJ75642.1"/>
    </source>
</evidence>
<proteinExistence type="inferred from homology"/>
<sequence length="301" mass="32906">MVEANTSTVQVDDGVKLHVRLLGGDSTGAKPLLIGLHGAPGMFTHAEPEACFSHLSPLFRVLVFDGRGSGASDMIGPYSHERWMKDIENLRAWAGAETFVLAGHSYGGFLALDYAVNYPARLRGLILIDTWTVGTLGAMGALANILTSDRIKVDKARQIRVWSGNLLGDTDFQEAIAEMLPFYGPPEDPSKATAPDTGDQPTSAAFFGPGGQFHSKTQNWAFGQSMPRFDVRQRLKDITAPTLVAVGRHDYVTPVSFAEEIAREVPDARLEVFEHSGHSPQSDEPEKFREVLLDFLKARIL</sequence>
<dbReference type="HOGENOM" id="CLU_020336_50_0_1"/>
<keyword evidence="5" id="KW-1185">Reference proteome</keyword>
<reference evidence="4 5" key="1">
    <citation type="submission" date="2013-03" db="EMBL/GenBank/DDBJ databases">
        <title>The Genome Sequence of Cladophialophora psammophila CBS 110553.</title>
        <authorList>
            <consortium name="The Broad Institute Genomics Platform"/>
            <person name="Cuomo C."/>
            <person name="de Hoog S."/>
            <person name="Gorbushina A."/>
            <person name="Walker B."/>
            <person name="Young S.K."/>
            <person name="Zeng Q."/>
            <person name="Gargeya S."/>
            <person name="Fitzgerald M."/>
            <person name="Haas B."/>
            <person name="Abouelleil A."/>
            <person name="Allen A.W."/>
            <person name="Alvarado L."/>
            <person name="Arachchi H.M."/>
            <person name="Berlin A.M."/>
            <person name="Chapman S.B."/>
            <person name="Gainer-Dewar J."/>
            <person name="Goldberg J."/>
            <person name="Griggs A."/>
            <person name="Gujja S."/>
            <person name="Hansen M."/>
            <person name="Howarth C."/>
            <person name="Imamovic A."/>
            <person name="Ireland A."/>
            <person name="Larimer J."/>
            <person name="McCowan C."/>
            <person name="Murphy C."/>
            <person name="Pearson M."/>
            <person name="Poon T.W."/>
            <person name="Priest M."/>
            <person name="Roberts A."/>
            <person name="Saif S."/>
            <person name="Shea T."/>
            <person name="Sisk P."/>
            <person name="Sykes S."/>
            <person name="Wortman J."/>
            <person name="Nusbaum C."/>
            <person name="Birren B."/>
        </authorList>
    </citation>
    <scope>NUCLEOTIDE SEQUENCE [LARGE SCALE GENOMIC DNA]</scope>
    <source>
        <strain evidence="4 5">CBS 110553</strain>
    </source>
</reference>
<dbReference type="GeneID" id="19184886"/>
<evidence type="ECO:0000256" key="2">
    <source>
        <dbReference type="ARBA" id="ARBA00022801"/>
    </source>
</evidence>
<dbReference type="PRINTS" id="PR00111">
    <property type="entry name" value="ABHYDROLASE"/>
</dbReference>
<gene>
    <name evidence="4" type="ORF">A1O5_00149</name>
</gene>
<comment type="similarity">
    <text evidence="1">Belongs to the peptidase S33 family.</text>
</comment>
<dbReference type="InterPro" id="IPR050266">
    <property type="entry name" value="AB_hydrolase_sf"/>
</dbReference>
<dbReference type="PRINTS" id="PR00793">
    <property type="entry name" value="PROAMNOPTASE"/>
</dbReference>
<dbReference type="Gene3D" id="3.40.50.1820">
    <property type="entry name" value="alpha/beta hydrolase"/>
    <property type="match status" value="1"/>
</dbReference>
<dbReference type="GO" id="GO:0008233">
    <property type="term" value="F:peptidase activity"/>
    <property type="evidence" value="ECO:0007669"/>
    <property type="project" value="InterPro"/>
</dbReference>
<name>W9X561_9EURO</name>
<dbReference type="eggNOG" id="ENOG502QPPY">
    <property type="taxonomic scope" value="Eukaryota"/>
</dbReference>
<dbReference type="GO" id="GO:0006508">
    <property type="term" value="P:proteolysis"/>
    <property type="evidence" value="ECO:0007669"/>
    <property type="project" value="InterPro"/>
</dbReference>
<organism evidence="4 5">
    <name type="scientific">Cladophialophora psammophila CBS 110553</name>
    <dbReference type="NCBI Taxonomy" id="1182543"/>
    <lineage>
        <taxon>Eukaryota</taxon>
        <taxon>Fungi</taxon>
        <taxon>Dikarya</taxon>
        <taxon>Ascomycota</taxon>
        <taxon>Pezizomycotina</taxon>
        <taxon>Eurotiomycetes</taxon>
        <taxon>Chaetothyriomycetidae</taxon>
        <taxon>Chaetothyriales</taxon>
        <taxon>Herpotrichiellaceae</taxon>
        <taxon>Cladophialophora</taxon>
    </lineage>
</organism>
<dbReference type="Pfam" id="PF00561">
    <property type="entry name" value="Abhydrolase_1"/>
    <property type="match status" value="1"/>
</dbReference>
<dbReference type="PANTHER" id="PTHR43798">
    <property type="entry name" value="MONOACYLGLYCEROL LIPASE"/>
    <property type="match status" value="1"/>
</dbReference>
<accession>W9X561</accession>
<dbReference type="SUPFAM" id="SSF53474">
    <property type="entry name" value="alpha/beta-Hydrolases"/>
    <property type="match status" value="1"/>
</dbReference>
<dbReference type="RefSeq" id="XP_007738959.1">
    <property type="nucleotide sequence ID" value="XM_007740769.1"/>
</dbReference>
<dbReference type="InterPro" id="IPR000073">
    <property type="entry name" value="AB_hydrolase_1"/>
</dbReference>
<evidence type="ECO:0000256" key="1">
    <source>
        <dbReference type="ARBA" id="ARBA00010088"/>
    </source>
</evidence>
<dbReference type="Proteomes" id="UP000019471">
    <property type="component" value="Unassembled WGS sequence"/>
</dbReference>
<dbReference type="GO" id="GO:0016020">
    <property type="term" value="C:membrane"/>
    <property type="evidence" value="ECO:0007669"/>
    <property type="project" value="TreeGrafter"/>
</dbReference>
<dbReference type="OrthoDB" id="408373at2759"/>
<dbReference type="EMBL" id="AMGX01000001">
    <property type="protein sequence ID" value="EXJ75642.1"/>
    <property type="molecule type" value="Genomic_DNA"/>
</dbReference>
<dbReference type="PANTHER" id="PTHR43798:SF31">
    <property type="entry name" value="AB HYDROLASE SUPERFAMILY PROTEIN YCLE"/>
    <property type="match status" value="1"/>
</dbReference>
<dbReference type="AlphaFoldDB" id="W9X561"/>
<feature type="domain" description="AB hydrolase-1" evidence="3">
    <location>
        <begin position="31"/>
        <end position="285"/>
    </location>
</feature>
<dbReference type="InterPro" id="IPR029058">
    <property type="entry name" value="AB_hydrolase_fold"/>
</dbReference>
<evidence type="ECO:0000259" key="3">
    <source>
        <dbReference type="Pfam" id="PF00561"/>
    </source>
</evidence>
<dbReference type="STRING" id="1182543.W9X561"/>
<evidence type="ECO:0000313" key="5">
    <source>
        <dbReference type="Proteomes" id="UP000019471"/>
    </source>
</evidence>
<keyword evidence="2" id="KW-0378">Hydrolase</keyword>
<comment type="caution">
    <text evidence="4">The sequence shown here is derived from an EMBL/GenBank/DDBJ whole genome shotgun (WGS) entry which is preliminary data.</text>
</comment>
<dbReference type="InterPro" id="IPR002410">
    <property type="entry name" value="Peptidase_S33"/>
</dbReference>